<reference evidence="6 7" key="1">
    <citation type="submission" date="2018-05" db="EMBL/GenBank/DDBJ databases">
        <title>Paenibacillus flagellatus sp. nov., isolated from selenium mineral soil.</title>
        <authorList>
            <person name="Dai X."/>
        </authorList>
    </citation>
    <scope>NUCLEOTIDE SEQUENCE [LARGE SCALE GENOMIC DNA]</scope>
    <source>
        <strain evidence="6 7">DXL2</strain>
    </source>
</reference>
<keyword evidence="7" id="KW-1185">Reference proteome</keyword>
<dbReference type="InterPro" id="IPR036390">
    <property type="entry name" value="WH_DNA-bd_sf"/>
</dbReference>
<evidence type="ECO:0000259" key="5">
    <source>
        <dbReference type="PROSITE" id="PS50931"/>
    </source>
</evidence>
<evidence type="ECO:0000256" key="2">
    <source>
        <dbReference type="ARBA" id="ARBA00023015"/>
    </source>
</evidence>
<evidence type="ECO:0000313" key="7">
    <source>
        <dbReference type="Proteomes" id="UP000247476"/>
    </source>
</evidence>
<dbReference type="EMBL" id="QJVJ01000010">
    <property type="protein sequence ID" value="PYI52087.1"/>
    <property type="molecule type" value="Genomic_DNA"/>
</dbReference>
<dbReference type="Gene3D" id="3.40.190.290">
    <property type="match status" value="1"/>
</dbReference>
<dbReference type="InterPro" id="IPR005119">
    <property type="entry name" value="LysR_subst-bd"/>
</dbReference>
<name>A0A2V5KME3_9BACL</name>
<keyword evidence="3" id="KW-0238">DNA-binding</keyword>
<evidence type="ECO:0000256" key="1">
    <source>
        <dbReference type="ARBA" id="ARBA00009437"/>
    </source>
</evidence>
<keyword evidence="4" id="KW-0804">Transcription</keyword>
<dbReference type="Pfam" id="PF03466">
    <property type="entry name" value="LysR_substrate"/>
    <property type="match status" value="1"/>
</dbReference>
<dbReference type="InterPro" id="IPR000847">
    <property type="entry name" value="LysR_HTH_N"/>
</dbReference>
<dbReference type="Gene3D" id="1.10.10.10">
    <property type="entry name" value="Winged helix-like DNA-binding domain superfamily/Winged helix DNA-binding domain"/>
    <property type="match status" value="1"/>
</dbReference>
<evidence type="ECO:0000256" key="3">
    <source>
        <dbReference type="ARBA" id="ARBA00023125"/>
    </source>
</evidence>
<comment type="caution">
    <text evidence="6">The sequence shown here is derived from an EMBL/GenBank/DDBJ whole genome shotgun (WGS) entry which is preliminary data.</text>
</comment>
<accession>A0A2V5KME3</accession>
<comment type="similarity">
    <text evidence="1">Belongs to the LysR transcriptional regulatory family.</text>
</comment>
<organism evidence="6 7">
    <name type="scientific">Paenibacillus flagellatus</name>
    <dbReference type="NCBI Taxonomy" id="2211139"/>
    <lineage>
        <taxon>Bacteria</taxon>
        <taxon>Bacillati</taxon>
        <taxon>Bacillota</taxon>
        <taxon>Bacilli</taxon>
        <taxon>Bacillales</taxon>
        <taxon>Paenibacillaceae</taxon>
        <taxon>Paenibacillus</taxon>
    </lineage>
</organism>
<dbReference type="AlphaFoldDB" id="A0A2V5KME3"/>
<dbReference type="PROSITE" id="PS50931">
    <property type="entry name" value="HTH_LYSR"/>
    <property type="match status" value="1"/>
</dbReference>
<dbReference type="SUPFAM" id="SSF53850">
    <property type="entry name" value="Periplasmic binding protein-like II"/>
    <property type="match status" value="1"/>
</dbReference>
<dbReference type="CDD" id="cd05466">
    <property type="entry name" value="PBP2_LTTR_substrate"/>
    <property type="match status" value="1"/>
</dbReference>
<dbReference type="Pfam" id="PF00126">
    <property type="entry name" value="HTH_1"/>
    <property type="match status" value="1"/>
</dbReference>
<dbReference type="Proteomes" id="UP000247476">
    <property type="component" value="Unassembled WGS sequence"/>
</dbReference>
<evidence type="ECO:0000256" key="4">
    <source>
        <dbReference type="ARBA" id="ARBA00023163"/>
    </source>
</evidence>
<dbReference type="PANTHER" id="PTHR30126">
    <property type="entry name" value="HTH-TYPE TRANSCRIPTIONAL REGULATOR"/>
    <property type="match status" value="1"/>
</dbReference>
<dbReference type="PANTHER" id="PTHR30126:SF64">
    <property type="entry name" value="HTH-TYPE TRANSCRIPTIONAL REGULATOR CITR"/>
    <property type="match status" value="1"/>
</dbReference>
<protein>
    <submittedName>
        <fullName evidence="6">LysR family transcriptional regulator</fullName>
    </submittedName>
</protein>
<sequence>MFSMHNIERIYIMSAMDHYKVFYRAVKTGSLTKAAEELYMTQPSASYAIRQLEEQLGAKLLVRRSKGVEPTGEGRVLFDYVERAFGLLQAGERKIGEMKSYGAGIVRLGASDSLCKHYVLPLLESFRARYPGIRIQLSHGKSEDIAKRLAEGAVDCGIVHLPAGDGARITASRPIRDCFAAGPAFAELAAKPIEWRELARQPFVLLSASSRTRTFLRAWMQSHGAEIEPDIELGSVDLLVEFAAKNIGVCFVTRDFIRRELESGELIEIRTVEPIPERSIGVVSAPGASLSIAASLFVDELSRHIASG</sequence>
<dbReference type="GO" id="GO:0000976">
    <property type="term" value="F:transcription cis-regulatory region binding"/>
    <property type="evidence" value="ECO:0007669"/>
    <property type="project" value="TreeGrafter"/>
</dbReference>
<dbReference type="GO" id="GO:0003700">
    <property type="term" value="F:DNA-binding transcription factor activity"/>
    <property type="evidence" value="ECO:0007669"/>
    <property type="project" value="InterPro"/>
</dbReference>
<dbReference type="InterPro" id="IPR036388">
    <property type="entry name" value="WH-like_DNA-bd_sf"/>
</dbReference>
<proteinExistence type="inferred from homology"/>
<dbReference type="SUPFAM" id="SSF46785">
    <property type="entry name" value="Winged helix' DNA-binding domain"/>
    <property type="match status" value="1"/>
</dbReference>
<gene>
    <name evidence="6" type="ORF">DLM86_21630</name>
</gene>
<dbReference type="PRINTS" id="PR00039">
    <property type="entry name" value="HTHLYSR"/>
</dbReference>
<evidence type="ECO:0000313" key="6">
    <source>
        <dbReference type="EMBL" id="PYI52087.1"/>
    </source>
</evidence>
<feature type="domain" description="HTH lysR-type" evidence="5">
    <location>
        <begin position="20"/>
        <end position="71"/>
    </location>
</feature>
<keyword evidence="2" id="KW-0805">Transcription regulation</keyword>